<dbReference type="Proteomes" id="UP000287651">
    <property type="component" value="Unassembled WGS sequence"/>
</dbReference>
<organism evidence="1 2">
    <name type="scientific">Ensete ventricosum</name>
    <name type="common">Abyssinian banana</name>
    <name type="synonym">Musa ensete</name>
    <dbReference type="NCBI Taxonomy" id="4639"/>
    <lineage>
        <taxon>Eukaryota</taxon>
        <taxon>Viridiplantae</taxon>
        <taxon>Streptophyta</taxon>
        <taxon>Embryophyta</taxon>
        <taxon>Tracheophyta</taxon>
        <taxon>Spermatophyta</taxon>
        <taxon>Magnoliopsida</taxon>
        <taxon>Liliopsida</taxon>
        <taxon>Zingiberales</taxon>
        <taxon>Musaceae</taxon>
        <taxon>Ensete</taxon>
    </lineage>
</organism>
<comment type="caution">
    <text evidence="1">The sequence shown here is derived from an EMBL/GenBank/DDBJ whole genome shotgun (WGS) entry which is preliminary data.</text>
</comment>
<sequence length="158" mass="18619">MVTVTAVLILGLTQRSSGKNRDVRVDHLKLLCLQIVSAFGVILGLYEIYLLVKNNLEGYISESHYWFYRCSQLSYWMVILLASKLEHWFSVFCNPILCFWWIIRPFLEIPHLLRSLSSLEVITCFKESSLLLAEFVFGIFVIVIRLMHSPRYKRYCYL</sequence>
<reference evidence="1 2" key="1">
    <citation type="journal article" date="2014" name="Agronomy (Basel)">
        <title>A Draft Genome Sequence for Ensete ventricosum, the Drought-Tolerant Tree Against Hunger.</title>
        <authorList>
            <person name="Harrison J."/>
            <person name="Moore K.A."/>
            <person name="Paszkiewicz K."/>
            <person name="Jones T."/>
            <person name="Grant M."/>
            <person name="Ambacheew D."/>
            <person name="Muzemil S."/>
            <person name="Studholme D.J."/>
        </authorList>
    </citation>
    <scope>NUCLEOTIDE SEQUENCE [LARGE SCALE GENOMIC DNA]</scope>
</reference>
<dbReference type="EMBL" id="AMZH03007253">
    <property type="protein sequence ID" value="RRT61777.1"/>
    <property type="molecule type" value="Genomic_DNA"/>
</dbReference>
<accession>A0A426ZCQ1</accession>
<name>A0A426ZCQ1_ENSVE</name>
<gene>
    <name evidence="1" type="ORF">B296_00013288</name>
</gene>
<evidence type="ECO:0000313" key="1">
    <source>
        <dbReference type="EMBL" id="RRT61777.1"/>
    </source>
</evidence>
<dbReference type="AlphaFoldDB" id="A0A426ZCQ1"/>
<evidence type="ECO:0000313" key="2">
    <source>
        <dbReference type="Proteomes" id="UP000287651"/>
    </source>
</evidence>
<protein>
    <submittedName>
        <fullName evidence="1">Uncharacterized protein</fullName>
    </submittedName>
</protein>
<proteinExistence type="predicted"/>